<comment type="caution">
    <text evidence="2">The sequence shown here is derived from an EMBL/GenBank/DDBJ whole genome shotgun (WGS) entry which is preliminary data.</text>
</comment>
<reference evidence="2 3" key="1">
    <citation type="submission" date="2020-01" db="EMBL/GenBank/DDBJ databases">
        <title>Identification and distribution of gene clusters putatively required for synthesis of sphingolipid metabolism inhibitors in phylogenetically diverse species of the filamentous fungus Fusarium.</title>
        <authorList>
            <person name="Kim H.-S."/>
            <person name="Busman M."/>
            <person name="Brown D.W."/>
            <person name="Divon H."/>
            <person name="Uhlig S."/>
            <person name="Proctor R.H."/>
        </authorList>
    </citation>
    <scope>NUCLEOTIDE SEQUENCE [LARGE SCALE GENOMIC DNA]</scope>
    <source>
        <strain evidence="2 3">NRRL 13308</strain>
    </source>
</reference>
<feature type="compositionally biased region" description="Polar residues" evidence="1">
    <location>
        <begin position="374"/>
        <end position="391"/>
    </location>
</feature>
<dbReference type="Proteomes" id="UP000536711">
    <property type="component" value="Unassembled WGS sequence"/>
</dbReference>
<organism evidence="2 3">
    <name type="scientific">Fusarium acutatum</name>
    <dbReference type="NCBI Taxonomy" id="78861"/>
    <lineage>
        <taxon>Eukaryota</taxon>
        <taxon>Fungi</taxon>
        <taxon>Dikarya</taxon>
        <taxon>Ascomycota</taxon>
        <taxon>Pezizomycotina</taxon>
        <taxon>Sordariomycetes</taxon>
        <taxon>Hypocreomycetidae</taxon>
        <taxon>Hypocreales</taxon>
        <taxon>Nectriaceae</taxon>
        <taxon>Fusarium</taxon>
        <taxon>Fusarium fujikuroi species complex</taxon>
    </lineage>
</organism>
<dbReference type="AlphaFoldDB" id="A0A8H4NL23"/>
<gene>
    <name evidence="2" type="ORF">FACUT_4362</name>
</gene>
<evidence type="ECO:0000256" key="1">
    <source>
        <dbReference type="SAM" id="MobiDB-lite"/>
    </source>
</evidence>
<evidence type="ECO:0000313" key="3">
    <source>
        <dbReference type="Proteomes" id="UP000536711"/>
    </source>
</evidence>
<sequence>MTTRKCVDLASGSKYIGVYQETCYKADVLDDTEFISDARCDLTCPGDPTLFCGGILRDGQKLLHRAIAPNNLLTLYRKTVSSSSDVSSSSSSAPPSSYSQPTGTRAHGTTSVSSGPSHSSQTDSSYSFSSFTTRNIGSKTLSASDSTITKTKSESRPPASLTTPTAIHTAYSTLTIGHAYTKTQFAETVNTVTYTTVNPSNPASLITTCVPITLLYSPCRCKHQVYPTVDMTTVACTHGGDIVTLTVPKAAYEIGDESYTHPIVQYPSGGAGRHQTDAGSNIYPVVQPTRGSQPGPKSGQPESASITTGLHDGSHPSYKTYQPAAHTSAAGSNSDHQSGQGNQQPFAPADSSPESSSKTQANPSKLSSPKSLKTETPQLYTSAIPSQSSLLHQGEAPSESKGAPHATAVVVSEAHRYDLTSWITMTAIAGMVLFL</sequence>
<dbReference type="EMBL" id="JAADJF010000097">
    <property type="protein sequence ID" value="KAF4439125.1"/>
    <property type="molecule type" value="Genomic_DNA"/>
</dbReference>
<feature type="region of interest" description="Disordered" evidence="1">
    <location>
        <begin position="83"/>
        <end position="128"/>
    </location>
</feature>
<evidence type="ECO:0008006" key="4">
    <source>
        <dbReference type="Google" id="ProtNLM"/>
    </source>
</evidence>
<protein>
    <recommendedName>
        <fullName evidence="4">WSC domain-containing protein</fullName>
    </recommendedName>
</protein>
<proteinExistence type="predicted"/>
<feature type="compositionally biased region" description="Polar residues" evidence="1">
    <location>
        <begin position="352"/>
        <end position="362"/>
    </location>
</feature>
<feature type="region of interest" description="Disordered" evidence="1">
    <location>
        <begin position="142"/>
        <end position="164"/>
    </location>
</feature>
<feature type="compositionally biased region" description="Polar residues" evidence="1">
    <location>
        <begin position="329"/>
        <end position="345"/>
    </location>
</feature>
<evidence type="ECO:0000313" key="2">
    <source>
        <dbReference type="EMBL" id="KAF4439125.1"/>
    </source>
</evidence>
<dbReference type="OrthoDB" id="2019572at2759"/>
<name>A0A8H4NL23_9HYPO</name>
<feature type="region of interest" description="Disordered" evidence="1">
    <location>
        <begin position="265"/>
        <end position="405"/>
    </location>
</feature>
<accession>A0A8H4NL23</accession>
<keyword evidence="3" id="KW-1185">Reference proteome</keyword>